<organism evidence="1 2">
    <name type="scientific">Portunus trituberculatus</name>
    <name type="common">Swimming crab</name>
    <name type="synonym">Neptunus trituberculatus</name>
    <dbReference type="NCBI Taxonomy" id="210409"/>
    <lineage>
        <taxon>Eukaryota</taxon>
        <taxon>Metazoa</taxon>
        <taxon>Ecdysozoa</taxon>
        <taxon>Arthropoda</taxon>
        <taxon>Crustacea</taxon>
        <taxon>Multicrustacea</taxon>
        <taxon>Malacostraca</taxon>
        <taxon>Eumalacostraca</taxon>
        <taxon>Eucarida</taxon>
        <taxon>Decapoda</taxon>
        <taxon>Pleocyemata</taxon>
        <taxon>Brachyura</taxon>
        <taxon>Eubrachyura</taxon>
        <taxon>Portunoidea</taxon>
        <taxon>Portunidae</taxon>
        <taxon>Portuninae</taxon>
        <taxon>Portunus</taxon>
    </lineage>
</organism>
<accession>A0A5B7IY32</accession>
<name>A0A5B7IY32_PORTR</name>
<dbReference type="EMBL" id="VSRR010073606">
    <property type="protein sequence ID" value="MPC87143.1"/>
    <property type="molecule type" value="Genomic_DNA"/>
</dbReference>
<dbReference type="Proteomes" id="UP000324222">
    <property type="component" value="Unassembled WGS sequence"/>
</dbReference>
<sequence>MKWHDEFWTSSPPLPHLDTTPVDRPPLSLISDILPSYSPPERLRLILHPSSFSLHSSTLYFHILLPSSPLLYISVSSSTPALFSSPSSAPHPHILPHPLIILVLPPPTPYSLPSPSPPWFSGSASRDTKMRGKKRCLAASSFAAVVRRFRHKKSGLFIPPRWSPRPRITYRKTK</sequence>
<protein>
    <submittedName>
        <fullName evidence="1">Uncharacterized protein</fullName>
    </submittedName>
</protein>
<evidence type="ECO:0000313" key="2">
    <source>
        <dbReference type="Proteomes" id="UP000324222"/>
    </source>
</evidence>
<dbReference type="AlphaFoldDB" id="A0A5B7IY32"/>
<proteinExistence type="predicted"/>
<reference evidence="1 2" key="1">
    <citation type="submission" date="2019-05" db="EMBL/GenBank/DDBJ databases">
        <title>Another draft genome of Portunus trituberculatus and its Hox gene families provides insights of decapod evolution.</title>
        <authorList>
            <person name="Jeong J.-H."/>
            <person name="Song I."/>
            <person name="Kim S."/>
            <person name="Choi T."/>
            <person name="Kim D."/>
            <person name="Ryu S."/>
            <person name="Kim W."/>
        </authorList>
    </citation>
    <scope>NUCLEOTIDE SEQUENCE [LARGE SCALE GENOMIC DNA]</scope>
    <source>
        <tissue evidence="1">Muscle</tissue>
    </source>
</reference>
<comment type="caution">
    <text evidence="1">The sequence shown here is derived from an EMBL/GenBank/DDBJ whole genome shotgun (WGS) entry which is preliminary data.</text>
</comment>
<evidence type="ECO:0000313" key="1">
    <source>
        <dbReference type="EMBL" id="MPC87143.1"/>
    </source>
</evidence>
<gene>
    <name evidence="1" type="ORF">E2C01_081995</name>
</gene>
<keyword evidence="2" id="KW-1185">Reference proteome</keyword>